<keyword evidence="13" id="KW-0464">Manganese</keyword>
<accession>A0A061SDL8</accession>
<comment type="cofactor">
    <cofactor evidence="2">
        <name>Mg(2+)</name>
        <dbReference type="ChEBI" id="CHEBI:18420"/>
    </cofactor>
</comment>
<dbReference type="SUPFAM" id="SSF51206">
    <property type="entry name" value="cAMP-binding domain-like"/>
    <property type="match status" value="2"/>
</dbReference>
<keyword evidence="8 21" id="KW-0418">Kinase</keyword>
<keyword evidence="12 16" id="KW-0904">Protein phosphatase</keyword>
<dbReference type="PROSITE" id="PS00889">
    <property type="entry name" value="CNMP_BINDING_2"/>
    <property type="match status" value="1"/>
</dbReference>
<dbReference type="InterPro" id="IPR011009">
    <property type="entry name" value="Kinase-like_dom_sf"/>
</dbReference>
<evidence type="ECO:0000256" key="15">
    <source>
        <dbReference type="ARBA" id="ARBA00048336"/>
    </source>
</evidence>
<evidence type="ECO:0000256" key="9">
    <source>
        <dbReference type="ARBA" id="ARBA00022801"/>
    </source>
</evidence>
<dbReference type="Gene3D" id="2.60.120.10">
    <property type="entry name" value="Jelly Rolls"/>
    <property type="match status" value="2"/>
</dbReference>
<evidence type="ECO:0000256" key="6">
    <source>
        <dbReference type="ARBA" id="ARBA00022723"/>
    </source>
</evidence>
<keyword evidence="10" id="KW-0067">ATP-binding</keyword>
<evidence type="ECO:0000256" key="5">
    <source>
        <dbReference type="ARBA" id="ARBA00022679"/>
    </source>
</evidence>
<dbReference type="EC" id="3.1.3.16" evidence="3"/>
<dbReference type="SMART" id="SM00100">
    <property type="entry name" value="cNMP"/>
    <property type="match status" value="2"/>
</dbReference>
<dbReference type="PANTHER" id="PTHR24353">
    <property type="entry name" value="CYCLIC NUCLEOTIDE-DEPENDENT PROTEIN KINASE"/>
    <property type="match status" value="1"/>
</dbReference>
<dbReference type="Gene3D" id="3.60.40.10">
    <property type="entry name" value="PPM-type phosphatase domain"/>
    <property type="match status" value="1"/>
</dbReference>
<feature type="region of interest" description="Disordered" evidence="17">
    <location>
        <begin position="400"/>
        <end position="466"/>
    </location>
</feature>
<dbReference type="GO" id="GO:0005524">
    <property type="term" value="F:ATP binding"/>
    <property type="evidence" value="ECO:0007669"/>
    <property type="project" value="UniProtKB-KW"/>
</dbReference>
<dbReference type="InterPro" id="IPR014710">
    <property type="entry name" value="RmlC-like_jellyroll"/>
</dbReference>
<dbReference type="SMART" id="SM00332">
    <property type="entry name" value="PP2Cc"/>
    <property type="match status" value="1"/>
</dbReference>
<evidence type="ECO:0000256" key="2">
    <source>
        <dbReference type="ARBA" id="ARBA00001946"/>
    </source>
</evidence>
<dbReference type="InterPro" id="IPR000222">
    <property type="entry name" value="PP2C_BS"/>
</dbReference>
<dbReference type="InterPro" id="IPR018488">
    <property type="entry name" value="cNMP-bd_CS"/>
</dbReference>
<dbReference type="Pfam" id="PF00027">
    <property type="entry name" value="cNMP_binding"/>
    <property type="match status" value="2"/>
</dbReference>
<dbReference type="GO" id="GO:0046872">
    <property type="term" value="F:metal ion binding"/>
    <property type="evidence" value="ECO:0007669"/>
    <property type="project" value="UniProtKB-KW"/>
</dbReference>
<dbReference type="PROSITE" id="PS50042">
    <property type="entry name" value="CNMP_BINDING_3"/>
    <property type="match status" value="2"/>
</dbReference>
<dbReference type="PRINTS" id="PR00103">
    <property type="entry name" value="CAMPKINASE"/>
</dbReference>
<dbReference type="InterPro" id="IPR001932">
    <property type="entry name" value="PPM-type_phosphatase-like_dom"/>
</dbReference>
<evidence type="ECO:0000313" key="21">
    <source>
        <dbReference type="EMBL" id="JAC83247.1"/>
    </source>
</evidence>
<dbReference type="Pfam" id="PF00481">
    <property type="entry name" value="PP2C"/>
    <property type="match status" value="1"/>
</dbReference>
<dbReference type="SUPFAM" id="SSF81606">
    <property type="entry name" value="PP2C-like"/>
    <property type="match status" value="1"/>
</dbReference>
<evidence type="ECO:0000256" key="4">
    <source>
        <dbReference type="ARBA" id="ARBA00022527"/>
    </source>
</evidence>
<dbReference type="Gene3D" id="1.10.510.10">
    <property type="entry name" value="Transferase(Phosphotransferase) domain 1"/>
    <property type="match status" value="1"/>
</dbReference>
<dbReference type="CDD" id="cd00038">
    <property type="entry name" value="CAP_ED"/>
    <property type="match status" value="2"/>
</dbReference>
<evidence type="ECO:0000256" key="10">
    <source>
        <dbReference type="ARBA" id="ARBA00022840"/>
    </source>
</evidence>
<evidence type="ECO:0000259" key="18">
    <source>
        <dbReference type="PROSITE" id="PS50011"/>
    </source>
</evidence>
<dbReference type="SUPFAM" id="SSF56112">
    <property type="entry name" value="Protein kinase-like (PK-like)"/>
    <property type="match status" value="1"/>
</dbReference>
<keyword evidence="9 16" id="KW-0378">Hydrolase</keyword>
<evidence type="ECO:0000256" key="3">
    <source>
        <dbReference type="ARBA" id="ARBA00013081"/>
    </source>
</evidence>
<evidence type="ECO:0000256" key="17">
    <source>
        <dbReference type="SAM" id="MobiDB-lite"/>
    </source>
</evidence>
<evidence type="ECO:0000256" key="13">
    <source>
        <dbReference type="ARBA" id="ARBA00023211"/>
    </source>
</evidence>
<proteinExistence type="inferred from homology"/>
<keyword evidence="11" id="KW-0460">Magnesium</keyword>
<evidence type="ECO:0000256" key="12">
    <source>
        <dbReference type="ARBA" id="ARBA00022912"/>
    </source>
</evidence>
<evidence type="ECO:0000256" key="16">
    <source>
        <dbReference type="RuleBase" id="RU003465"/>
    </source>
</evidence>
<dbReference type="GO" id="GO:0004674">
    <property type="term" value="F:protein serine/threonine kinase activity"/>
    <property type="evidence" value="ECO:0007669"/>
    <property type="project" value="UniProtKB-KW"/>
</dbReference>
<dbReference type="InterPro" id="IPR018490">
    <property type="entry name" value="cNMP-bd_dom_sf"/>
</dbReference>
<feature type="domain" description="Protein kinase" evidence="18">
    <location>
        <begin position="750"/>
        <end position="1019"/>
    </location>
</feature>
<protein>
    <recommendedName>
        <fullName evidence="3">protein-serine/threonine phosphatase</fullName>
        <ecNumber evidence="3">3.1.3.16</ecNumber>
    </recommendedName>
</protein>
<dbReference type="GO" id="GO:0004722">
    <property type="term" value="F:protein serine/threonine phosphatase activity"/>
    <property type="evidence" value="ECO:0007669"/>
    <property type="project" value="UniProtKB-EC"/>
</dbReference>
<dbReference type="FunFam" id="3.60.40.10:FF:000007">
    <property type="entry name" value="Phosphatase 2C and cyclic nucleotide-binding/kinase domain-containing protein"/>
    <property type="match status" value="1"/>
</dbReference>
<evidence type="ECO:0000256" key="8">
    <source>
        <dbReference type="ARBA" id="ARBA00022777"/>
    </source>
</evidence>
<feature type="domain" description="PPM-type phosphatase" evidence="20">
    <location>
        <begin position="101"/>
        <end position="392"/>
    </location>
</feature>
<dbReference type="CDD" id="cd00143">
    <property type="entry name" value="PP2Cc"/>
    <property type="match status" value="1"/>
</dbReference>
<keyword evidence="6" id="KW-0479">Metal-binding</keyword>
<reference evidence="21" key="1">
    <citation type="submission" date="2014-05" db="EMBL/GenBank/DDBJ databases">
        <title>The transcriptome of the halophilic microalga Tetraselmis sp. GSL018 isolated from the Great Salt Lake, Utah.</title>
        <authorList>
            <person name="Jinkerson R.E."/>
            <person name="D'Adamo S."/>
            <person name="Posewitz M.C."/>
        </authorList>
    </citation>
    <scope>NUCLEOTIDE SEQUENCE</scope>
    <source>
        <strain evidence="21">GSL018</strain>
    </source>
</reference>
<feature type="domain" description="Cyclic nucleotide-binding" evidence="19">
    <location>
        <begin position="481"/>
        <end position="588"/>
    </location>
</feature>
<evidence type="ECO:0000256" key="1">
    <source>
        <dbReference type="ARBA" id="ARBA00001936"/>
    </source>
</evidence>
<dbReference type="PROSITE" id="PS51746">
    <property type="entry name" value="PPM_2"/>
    <property type="match status" value="1"/>
</dbReference>
<comment type="cofactor">
    <cofactor evidence="1">
        <name>Mn(2+)</name>
        <dbReference type="ChEBI" id="CHEBI:29035"/>
    </cofactor>
</comment>
<comment type="catalytic activity">
    <reaction evidence="14">
        <text>O-phospho-L-seryl-[protein] + H2O = L-seryl-[protein] + phosphate</text>
        <dbReference type="Rhea" id="RHEA:20629"/>
        <dbReference type="Rhea" id="RHEA-COMP:9863"/>
        <dbReference type="Rhea" id="RHEA-COMP:11604"/>
        <dbReference type="ChEBI" id="CHEBI:15377"/>
        <dbReference type="ChEBI" id="CHEBI:29999"/>
        <dbReference type="ChEBI" id="CHEBI:43474"/>
        <dbReference type="ChEBI" id="CHEBI:83421"/>
        <dbReference type="EC" id="3.1.3.16"/>
    </reaction>
</comment>
<comment type="similarity">
    <text evidence="16">Belongs to the PP2C family.</text>
</comment>
<keyword evidence="7" id="KW-0547">Nucleotide-binding</keyword>
<organism evidence="21">
    <name type="scientific">Tetraselmis sp. GSL018</name>
    <dbReference type="NCBI Taxonomy" id="582737"/>
    <lineage>
        <taxon>Eukaryota</taxon>
        <taxon>Viridiplantae</taxon>
        <taxon>Chlorophyta</taxon>
        <taxon>core chlorophytes</taxon>
        <taxon>Chlorodendrophyceae</taxon>
        <taxon>Chlorodendrales</taxon>
        <taxon>Chlorodendraceae</taxon>
        <taxon>Tetraselmis</taxon>
    </lineage>
</organism>
<dbReference type="Pfam" id="PF00069">
    <property type="entry name" value="Pkinase"/>
    <property type="match status" value="1"/>
</dbReference>
<evidence type="ECO:0000259" key="19">
    <source>
        <dbReference type="PROSITE" id="PS50042"/>
    </source>
</evidence>
<feature type="domain" description="Cyclic nucleotide-binding" evidence="19">
    <location>
        <begin position="605"/>
        <end position="713"/>
    </location>
</feature>
<dbReference type="PROSITE" id="PS50011">
    <property type="entry name" value="PROTEIN_KINASE_DOM"/>
    <property type="match status" value="1"/>
</dbReference>
<dbReference type="AlphaFoldDB" id="A0A061SDL8"/>
<keyword evidence="4" id="KW-0723">Serine/threonine-protein kinase</keyword>
<keyword evidence="5" id="KW-0808">Transferase</keyword>
<dbReference type="EMBL" id="GBEZ01001753">
    <property type="protein sequence ID" value="JAC83247.1"/>
    <property type="molecule type" value="Transcribed_RNA"/>
</dbReference>
<dbReference type="InterPro" id="IPR000719">
    <property type="entry name" value="Prot_kinase_dom"/>
</dbReference>
<dbReference type="InterPro" id="IPR000595">
    <property type="entry name" value="cNMP-bd_dom"/>
</dbReference>
<evidence type="ECO:0000256" key="14">
    <source>
        <dbReference type="ARBA" id="ARBA00047761"/>
    </source>
</evidence>
<feature type="region of interest" description="Disordered" evidence="17">
    <location>
        <begin position="31"/>
        <end position="50"/>
    </location>
</feature>
<sequence>MYYPFSNGGSSFMTWPVQAFEAPQQQGLGAMYGPQPANNEQPFQKASPDNSKQVLKNEAPHSWTSHFPSSGPLKLAEYQDRLVTSNGTQTVYLASCGCTLRYAYVTQRGYYPEAPDKQNQDSFCVLTNFGGDLEQMFFGVFDGHGENGTPCSQFTRQKLPENFVGDSNFDMYPEVAYHNAFVMTNQQLHASHIDDTMSGTTGITSLLRGKLLYTANVGDSRAVIAERQGAQLVAVDLSMDQTPFRRDECARVKQAGARVLTLDQLEGLKDPNVECWGTEEEDSGDPPRLWAHNGMYPGTAFTRSVGDSAAERIGVIADPEVSIRRVEPNVEFLVIASDGVWEFMSSQRVVDMIDDQHGDPQEAALAVTAEAYNLWLQYETRTDDITIIIVRFSGMEETDAATMSGGHDADADLVDPGTPERNTLTRRRTRGSNDALKPMHTLRRGSVDSEENDDEYQPPKPPPKTQSEIQMLEDAVKSNFLFSHLNMMQRLLLFQVMVKRHVVPGEIVIRQGERGDHFYIIEEGKFDVLVAQGDDPPELVHTYNAVNGQHPSFGELSLLYGKPRAATVISRAPGCLWELDRRAFHSVMHKRDPKVIMKLLQNVEVLKPLSTGQLQQVADSLQEATFADGQYIIRQGELGSEFYAIESGEVVCTMKRDPDDASEPEREVLRLGQFQYFGERALVSSESRGANVIAKGKVQLLTISRFELCALIGTLELIKEERQAWLERCHVARELMAQRSVALLETDFSLSDLDCLGILFVEEVLALAAMAVEGLGGFVVRLFSVSDTVALGHQSQIVRASTIARNLKHSLFVPPVVKTLRNQAVMADVLLLDGACPLPALSEGLYTIPEDVVQFLLAGVVVALEHMHMSDIIYRGLSAQTILLTRASDNCLPGYIQLVDLRYAKAVEGRTYTVVGPAEYLSPEVVGGHGATDASDWWAVGVLGYWLVTGATPFARHGDDDLRISRRISEHASSEELPLPEHISERLSSLLRGLLEPNPKQRLGSTSGGIRSLKSHAFFEGLSWEQLADGILPPPPRLASFIEHWESYLPGDSFCPAPYSGDTSWLEAF</sequence>
<gene>
    <name evidence="21" type="ORF">TSPGSL018_3826</name>
</gene>
<dbReference type="PROSITE" id="PS00888">
    <property type="entry name" value="CNMP_BINDING_1"/>
    <property type="match status" value="1"/>
</dbReference>
<dbReference type="PROSITE" id="PS01032">
    <property type="entry name" value="PPM_1"/>
    <property type="match status" value="1"/>
</dbReference>
<evidence type="ECO:0000256" key="11">
    <source>
        <dbReference type="ARBA" id="ARBA00022842"/>
    </source>
</evidence>
<dbReference type="SMART" id="SM00220">
    <property type="entry name" value="S_TKc"/>
    <property type="match status" value="1"/>
</dbReference>
<name>A0A061SDL8_9CHLO</name>
<feature type="compositionally biased region" description="Polar residues" evidence="17">
    <location>
        <begin position="36"/>
        <end position="50"/>
    </location>
</feature>
<evidence type="ECO:0000256" key="7">
    <source>
        <dbReference type="ARBA" id="ARBA00022741"/>
    </source>
</evidence>
<comment type="catalytic activity">
    <reaction evidence="15">
        <text>O-phospho-L-threonyl-[protein] + H2O = L-threonyl-[protein] + phosphate</text>
        <dbReference type="Rhea" id="RHEA:47004"/>
        <dbReference type="Rhea" id="RHEA-COMP:11060"/>
        <dbReference type="Rhea" id="RHEA-COMP:11605"/>
        <dbReference type="ChEBI" id="CHEBI:15377"/>
        <dbReference type="ChEBI" id="CHEBI:30013"/>
        <dbReference type="ChEBI" id="CHEBI:43474"/>
        <dbReference type="ChEBI" id="CHEBI:61977"/>
        <dbReference type="EC" id="3.1.3.16"/>
    </reaction>
</comment>
<evidence type="ECO:0000259" key="20">
    <source>
        <dbReference type="PROSITE" id="PS51746"/>
    </source>
</evidence>
<dbReference type="InterPro" id="IPR036457">
    <property type="entry name" value="PPM-type-like_dom_sf"/>
</dbReference>